<comment type="similarity">
    <text evidence="1">Belongs to the RNase E/G family. RNase G subfamily.</text>
</comment>
<dbReference type="GO" id="GO:0006364">
    <property type="term" value="P:rRNA processing"/>
    <property type="evidence" value="ECO:0007669"/>
    <property type="project" value="UniProtKB-UniRule"/>
</dbReference>
<dbReference type="AlphaFoldDB" id="A0A4Z0F8X3"/>
<proteinExistence type="inferred from homology"/>
<comment type="catalytic activity">
    <reaction evidence="16">
        <text>Endonucleolytic cleavage of single-stranded RNA in A- and U-rich regions.</text>
        <dbReference type="EC" id="3.1.26.12"/>
    </reaction>
</comment>
<keyword evidence="6 16" id="KW-0819">tRNA processing</keyword>
<dbReference type="Proteomes" id="UP000297890">
    <property type="component" value="Unassembled WGS sequence"/>
</dbReference>
<feature type="compositionally biased region" description="Low complexity" evidence="17">
    <location>
        <begin position="688"/>
        <end position="700"/>
    </location>
</feature>
<dbReference type="GO" id="GO:0006402">
    <property type="term" value="P:mRNA catabolic process"/>
    <property type="evidence" value="ECO:0007669"/>
    <property type="project" value="UniProtKB-UniRule"/>
</dbReference>
<evidence type="ECO:0000256" key="2">
    <source>
        <dbReference type="ARBA" id="ARBA00022475"/>
    </source>
</evidence>
<evidence type="ECO:0000313" key="19">
    <source>
        <dbReference type="EMBL" id="TFZ82247.1"/>
    </source>
</evidence>
<dbReference type="OrthoDB" id="9804278at2"/>
<keyword evidence="16" id="KW-0820">tRNA-binding</keyword>
<comment type="subunit">
    <text evidence="16">Component of the RNA degradosome, which is a multiprotein complex involved in RNA processing and mRNA degradation. Within the RNA degradosome, RNase E assembles into a homotetramer formed by a dimer of dimers.</text>
</comment>
<evidence type="ECO:0000256" key="6">
    <source>
        <dbReference type="ARBA" id="ARBA00022694"/>
    </source>
</evidence>
<keyword evidence="4 16" id="KW-0997">Cell inner membrane</keyword>
<evidence type="ECO:0000256" key="15">
    <source>
        <dbReference type="ARBA" id="ARBA00023136"/>
    </source>
</evidence>
<dbReference type="InterPro" id="IPR012340">
    <property type="entry name" value="NA-bd_OB-fold"/>
</dbReference>
<keyword evidence="7 16" id="KW-0540">Nuclease</keyword>
<keyword evidence="12 16" id="KW-0862">Zinc</keyword>
<feature type="domain" description="S1 motif" evidence="18">
    <location>
        <begin position="36"/>
        <end position="116"/>
    </location>
</feature>
<evidence type="ECO:0000256" key="1">
    <source>
        <dbReference type="ARBA" id="ARBA00005663"/>
    </source>
</evidence>
<dbReference type="FunFam" id="2.40.50.140:FF:000040">
    <property type="entry name" value="Ribonuclease E"/>
    <property type="match status" value="1"/>
</dbReference>
<dbReference type="Pfam" id="PF10150">
    <property type="entry name" value="RNase_E_G"/>
    <property type="match status" value="1"/>
</dbReference>
<evidence type="ECO:0000256" key="9">
    <source>
        <dbReference type="ARBA" id="ARBA00022730"/>
    </source>
</evidence>
<feature type="compositionally biased region" description="Pro residues" evidence="17">
    <location>
        <begin position="528"/>
        <end position="537"/>
    </location>
</feature>
<keyword evidence="8 16" id="KW-0479">Metal-binding</keyword>
<dbReference type="GO" id="GO:0000049">
    <property type="term" value="F:tRNA binding"/>
    <property type="evidence" value="ECO:0007669"/>
    <property type="project" value="UniProtKB-KW"/>
</dbReference>
<feature type="region of interest" description="Disordered" evidence="17">
    <location>
        <begin position="484"/>
        <end position="560"/>
    </location>
</feature>
<evidence type="ECO:0000256" key="4">
    <source>
        <dbReference type="ARBA" id="ARBA00022519"/>
    </source>
</evidence>
<sequence length="741" mass="82002">MLINATQPEELRVALVDGQKLFDLDIETPSREQKKANIYKGRITRIEPSLDACFVEYGAERNGFLPLKEVSRDYFKGGTEPGGKLNIAELLHEGQEVVVQVEKEERGTKGAALTTFVSLAGRYLVLMPNNPRAGGVSRRIEGEDRDELREIMRNLDVPEGMGMIVRTAGMGRTPEELQWDLGYLLQLWRAIEQAANERQAPFLIYQESNIIIRALRDYLRADINEILVDDPTVHEQAREFMATVMPHNLGRLKLYQDAIPLFTRYQIESQIELAFAREVRLPSGGSIVIDHTEALTSIDINSARATRGADIEETALQTNLEAAEEIARQLRLRDLGGLLVIDFIDMTPAKNQREVENRLREATQLDRARIQIGRISRFGLLELSRQRLRPSLGEHSHITCPRCEGRGTIRSVESLALAVLRLIQEEAMKDRTERVLAQLPVPVATFLLNEKRAALSTIEARHGIVLIIVPSPHMDTPRYEVTRIRQDESRANGEAEPTYKLLSPPPAAQYEPKIGTRSTSQTPAVRMTPPPPSPTPEASPVRSKSQPAPPAAKPRASSGSLLKKVWDRLFGESAAPQPQPDKPETAEAAPPAEQATEKPTRRRRSATGNRRGRTKQRTETDTGTTRARSVAHRAEATPTEPPQASDSTDESVDQRGTDTDNGAPDTTGEDAPRSRRGRRGGRRRRRPATAAAPDTQTPAPETELGGGQPESRDIASSTPLSSTPAEAALPSDPFKRTAEGE</sequence>
<dbReference type="PANTHER" id="PTHR30001">
    <property type="entry name" value="RIBONUCLEASE"/>
    <property type="match status" value="1"/>
</dbReference>
<accession>A0A4Z0F8X3</accession>
<comment type="similarity">
    <text evidence="16">Belongs to the RNase E/G family. RNase E subfamily.</text>
</comment>
<dbReference type="Pfam" id="PF00575">
    <property type="entry name" value="S1"/>
    <property type="match status" value="1"/>
</dbReference>
<evidence type="ECO:0000256" key="10">
    <source>
        <dbReference type="ARBA" id="ARBA00022759"/>
    </source>
</evidence>
<dbReference type="InterPro" id="IPR003029">
    <property type="entry name" value="S1_domain"/>
</dbReference>
<feature type="compositionally biased region" description="Basic and acidic residues" evidence="17">
    <location>
        <begin position="484"/>
        <end position="493"/>
    </location>
</feature>
<evidence type="ECO:0000256" key="8">
    <source>
        <dbReference type="ARBA" id="ARBA00022723"/>
    </source>
</evidence>
<feature type="binding site" evidence="16">
    <location>
        <position position="299"/>
    </location>
    <ligand>
        <name>Mg(2+)</name>
        <dbReference type="ChEBI" id="CHEBI:18420"/>
        <note>catalytic</note>
    </ligand>
</feature>
<comment type="cofactor">
    <cofactor evidence="16">
        <name>Zn(2+)</name>
        <dbReference type="ChEBI" id="CHEBI:29105"/>
    </cofactor>
    <text evidence="16">Binds 2 Zn(2+) ions per homotetramer.</text>
</comment>
<name>A0A4Z0F8X3_9GAMM</name>
<dbReference type="GO" id="GO:0008033">
    <property type="term" value="P:tRNA processing"/>
    <property type="evidence" value="ECO:0007669"/>
    <property type="project" value="UniProtKB-UniRule"/>
</dbReference>
<comment type="function">
    <text evidence="16">Endoribonuclease that plays a central role in RNA processing and decay. Required for the maturation of 5S and 16S rRNAs and the majority of tRNAs. Also involved in the degradation of most mRNAs.</text>
</comment>
<protein>
    <recommendedName>
        <fullName evidence="16">Ribonuclease E</fullName>
        <shortName evidence="16">RNase E</shortName>
        <ecNumber evidence="16">3.1.26.12</ecNumber>
    </recommendedName>
</protein>
<feature type="binding site" evidence="16">
    <location>
        <position position="403"/>
    </location>
    <ligand>
        <name>Zn(2+)</name>
        <dbReference type="ChEBI" id="CHEBI:29105"/>
        <note>ligand shared between dimeric partners</note>
    </ligand>
</feature>
<dbReference type="CDD" id="cd04453">
    <property type="entry name" value="S1_RNase_E"/>
    <property type="match status" value="1"/>
</dbReference>
<evidence type="ECO:0000256" key="12">
    <source>
        <dbReference type="ARBA" id="ARBA00022833"/>
    </source>
</evidence>
<dbReference type="EMBL" id="SRIO01000011">
    <property type="protein sequence ID" value="TFZ82247.1"/>
    <property type="molecule type" value="Genomic_DNA"/>
</dbReference>
<keyword evidence="15 16" id="KW-0472">Membrane</keyword>
<evidence type="ECO:0000256" key="16">
    <source>
        <dbReference type="HAMAP-Rule" id="MF_00970"/>
    </source>
</evidence>
<dbReference type="NCBIfam" id="TIGR00757">
    <property type="entry name" value="RNaseEG"/>
    <property type="match status" value="1"/>
</dbReference>
<keyword evidence="11 16" id="KW-0378">Hydrolase</keyword>
<evidence type="ECO:0000256" key="3">
    <source>
        <dbReference type="ARBA" id="ARBA00022490"/>
    </source>
</evidence>
<dbReference type="InterPro" id="IPR028878">
    <property type="entry name" value="RNase_E"/>
</dbReference>
<dbReference type="SMART" id="SM00316">
    <property type="entry name" value="S1"/>
    <property type="match status" value="1"/>
</dbReference>
<evidence type="ECO:0000259" key="18">
    <source>
        <dbReference type="PROSITE" id="PS50126"/>
    </source>
</evidence>
<feature type="region of interest" description="Disordered" evidence="17">
    <location>
        <begin position="572"/>
        <end position="741"/>
    </location>
</feature>
<dbReference type="HAMAP" id="MF_00970">
    <property type="entry name" value="RNase_E"/>
    <property type="match status" value="1"/>
</dbReference>
<dbReference type="GO" id="GO:0019843">
    <property type="term" value="F:rRNA binding"/>
    <property type="evidence" value="ECO:0007669"/>
    <property type="project" value="UniProtKB-KW"/>
</dbReference>
<feature type="binding site" evidence="16">
    <location>
        <position position="400"/>
    </location>
    <ligand>
        <name>Zn(2+)</name>
        <dbReference type="ChEBI" id="CHEBI:29105"/>
        <note>ligand shared between dimeric partners</note>
    </ligand>
</feature>
<feature type="binding site" evidence="16">
    <location>
        <position position="342"/>
    </location>
    <ligand>
        <name>Mg(2+)</name>
        <dbReference type="ChEBI" id="CHEBI:18420"/>
        <note>catalytic</note>
    </ligand>
</feature>
<dbReference type="GO" id="GO:0008270">
    <property type="term" value="F:zinc ion binding"/>
    <property type="evidence" value="ECO:0007669"/>
    <property type="project" value="UniProtKB-UniRule"/>
</dbReference>
<dbReference type="PROSITE" id="PS50126">
    <property type="entry name" value="S1"/>
    <property type="match status" value="1"/>
</dbReference>
<evidence type="ECO:0000256" key="11">
    <source>
        <dbReference type="ARBA" id="ARBA00022801"/>
    </source>
</evidence>
<evidence type="ECO:0000313" key="20">
    <source>
        <dbReference type="Proteomes" id="UP000297890"/>
    </source>
</evidence>
<comment type="subcellular location">
    <subcellularLocation>
        <location evidence="16">Cytoplasm</location>
    </subcellularLocation>
    <subcellularLocation>
        <location evidence="16">Cell inner membrane</location>
        <topology evidence="16">Peripheral membrane protein</topology>
        <orientation evidence="16">Cytoplasmic side</orientation>
    </subcellularLocation>
</comment>
<feature type="compositionally biased region" description="Basic residues" evidence="17">
    <location>
        <begin position="600"/>
        <end position="615"/>
    </location>
</feature>
<dbReference type="Gene3D" id="3.40.1260.20">
    <property type="entry name" value="Ribonuclease E, catalytic domain"/>
    <property type="match status" value="1"/>
</dbReference>
<dbReference type="InterPro" id="IPR004659">
    <property type="entry name" value="RNase_E/G"/>
</dbReference>
<keyword evidence="3 16" id="KW-0963">Cytoplasm</keyword>
<dbReference type="SUPFAM" id="SSF50249">
    <property type="entry name" value="Nucleic acid-binding proteins"/>
    <property type="match status" value="1"/>
</dbReference>
<dbReference type="InterPro" id="IPR019307">
    <property type="entry name" value="RNA-bd_AU-1/RNase_E/G"/>
</dbReference>
<organism evidence="19 20">
    <name type="scientific">Candidatus Macondimonas diazotrophica</name>
    <dbReference type="NCBI Taxonomy" id="2305248"/>
    <lineage>
        <taxon>Bacteria</taxon>
        <taxon>Pseudomonadati</taxon>
        <taxon>Pseudomonadota</taxon>
        <taxon>Gammaproteobacteria</taxon>
        <taxon>Chromatiales</taxon>
        <taxon>Ectothiorhodospiraceae</taxon>
        <taxon>Candidatus Macondimonas</taxon>
    </lineage>
</organism>
<comment type="caution">
    <text evidence="19">The sequence shown here is derived from an EMBL/GenBank/DDBJ whole genome shotgun (WGS) entry which is preliminary data.</text>
</comment>
<dbReference type="GO" id="GO:0008995">
    <property type="term" value="F:ribonuclease E activity"/>
    <property type="evidence" value="ECO:0007669"/>
    <property type="project" value="UniProtKB-EC"/>
</dbReference>
<keyword evidence="5 16" id="KW-0698">rRNA processing</keyword>
<keyword evidence="9 16" id="KW-0699">rRNA-binding</keyword>
<evidence type="ECO:0000256" key="5">
    <source>
        <dbReference type="ARBA" id="ARBA00022552"/>
    </source>
</evidence>
<feature type="compositionally biased region" description="Basic residues" evidence="17">
    <location>
        <begin position="674"/>
        <end position="687"/>
    </location>
</feature>
<dbReference type="Gene3D" id="2.40.50.140">
    <property type="entry name" value="Nucleic acid-binding proteins"/>
    <property type="match status" value="1"/>
</dbReference>
<gene>
    <name evidence="16" type="primary">rne</name>
    <name evidence="19" type="ORF">E4680_09470</name>
</gene>
<keyword evidence="20" id="KW-1185">Reference proteome</keyword>
<dbReference type="GO" id="GO:0005737">
    <property type="term" value="C:cytoplasm"/>
    <property type="evidence" value="ECO:0007669"/>
    <property type="project" value="UniProtKB-SubCell"/>
</dbReference>
<dbReference type="GO" id="GO:0000287">
    <property type="term" value="F:magnesium ion binding"/>
    <property type="evidence" value="ECO:0007669"/>
    <property type="project" value="UniProtKB-UniRule"/>
</dbReference>
<feature type="compositionally biased region" description="Polar residues" evidence="17">
    <location>
        <begin position="714"/>
        <end position="724"/>
    </location>
</feature>
<keyword evidence="14 16" id="KW-0694">RNA-binding</keyword>
<dbReference type="PANTHER" id="PTHR30001:SF1">
    <property type="entry name" value="RIBONUCLEASE E_G-LIKE PROTEIN, CHLOROPLASTIC"/>
    <property type="match status" value="1"/>
</dbReference>
<evidence type="ECO:0000256" key="7">
    <source>
        <dbReference type="ARBA" id="ARBA00022722"/>
    </source>
</evidence>
<comment type="cofactor">
    <cofactor evidence="16">
        <name>Mg(2+)</name>
        <dbReference type="ChEBI" id="CHEBI:18420"/>
    </cofactor>
    <text evidence="16">Binds 1 Mg(2+) ion per subunit.</text>
</comment>
<dbReference type="EC" id="3.1.26.12" evidence="16"/>
<reference evidence="19 20" key="1">
    <citation type="journal article" date="2019" name="ISME J.">
        <title>Candidatus Macondimonas diazotrophica, a novel gammaproteobacterial genus dominating crude-oil-contaminated coastal sediments.</title>
        <authorList>
            <person name="Karthikeyan S."/>
            <person name="Konstantinidis K."/>
        </authorList>
    </citation>
    <scope>NUCLEOTIDE SEQUENCE [LARGE SCALE GENOMIC DNA]</scope>
    <source>
        <strain evidence="19 20">KTK01</strain>
    </source>
</reference>
<dbReference type="Pfam" id="PF20833">
    <property type="entry name" value="RNase_E_G_Thio"/>
    <property type="match status" value="1"/>
</dbReference>
<evidence type="ECO:0000256" key="14">
    <source>
        <dbReference type="ARBA" id="ARBA00022884"/>
    </source>
</evidence>
<evidence type="ECO:0000256" key="17">
    <source>
        <dbReference type="SAM" id="MobiDB-lite"/>
    </source>
</evidence>
<keyword evidence="13 16" id="KW-0460">Magnesium</keyword>
<keyword evidence="10 16" id="KW-0255">Endonuclease</keyword>
<evidence type="ECO:0000256" key="13">
    <source>
        <dbReference type="ARBA" id="ARBA00022842"/>
    </source>
</evidence>
<keyword evidence="2 16" id="KW-1003">Cell membrane</keyword>
<dbReference type="InterPro" id="IPR048583">
    <property type="entry name" value="RNase_E_G_thioredoxin-like"/>
</dbReference>
<dbReference type="GO" id="GO:0009898">
    <property type="term" value="C:cytoplasmic side of plasma membrane"/>
    <property type="evidence" value="ECO:0007669"/>
    <property type="project" value="UniProtKB-UniRule"/>
</dbReference>
<feature type="region of interest" description="Required for zinc-mediated homotetramerization and catalytic activity" evidence="16">
    <location>
        <begin position="400"/>
        <end position="403"/>
    </location>
</feature>
<dbReference type="NCBIfam" id="NF008074">
    <property type="entry name" value="PRK10811.1"/>
    <property type="match status" value="1"/>
</dbReference>